<dbReference type="Proteomes" id="UP000663722">
    <property type="component" value="Chromosome"/>
</dbReference>
<keyword evidence="2" id="KW-1185">Reference proteome</keyword>
<sequence length="42" mass="4943">MKSSIRRTRYKSCGSPQVFGQKFFKHHLIAKTSRQEPFQITS</sequence>
<dbReference type="KEGG" id="dmm:dnm_070270"/>
<reference evidence="1" key="1">
    <citation type="journal article" date="2021" name="Microb. Physiol.">
        <title>Proteogenomic Insights into the Physiology of Marine, Sulfate-Reducing, Filamentous Desulfonema limicola and Desulfonema magnum.</title>
        <authorList>
            <person name="Schnaars V."/>
            <person name="Wohlbrand L."/>
            <person name="Scheve S."/>
            <person name="Hinrichs C."/>
            <person name="Reinhardt R."/>
            <person name="Rabus R."/>
        </authorList>
    </citation>
    <scope>NUCLEOTIDE SEQUENCE</scope>
    <source>
        <strain evidence="1">4be13</strain>
    </source>
</reference>
<gene>
    <name evidence="1" type="ORF">dnm_070270</name>
</gene>
<dbReference type="EMBL" id="CP061800">
    <property type="protein sequence ID" value="QTA90963.1"/>
    <property type="molecule type" value="Genomic_DNA"/>
</dbReference>
<evidence type="ECO:0000313" key="2">
    <source>
        <dbReference type="Proteomes" id="UP000663722"/>
    </source>
</evidence>
<accession>A0A975BT72</accession>
<evidence type="ECO:0000313" key="1">
    <source>
        <dbReference type="EMBL" id="QTA90963.1"/>
    </source>
</evidence>
<dbReference type="AlphaFoldDB" id="A0A975BT72"/>
<name>A0A975BT72_9BACT</name>
<protein>
    <submittedName>
        <fullName evidence="1">Uncharacterized protein</fullName>
    </submittedName>
</protein>
<proteinExistence type="predicted"/>
<organism evidence="1 2">
    <name type="scientific">Desulfonema magnum</name>
    <dbReference type="NCBI Taxonomy" id="45655"/>
    <lineage>
        <taxon>Bacteria</taxon>
        <taxon>Pseudomonadati</taxon>
        <taxon>Thermodesulfobacteriota</taxon>
        <taxon>Desulfobacteria</taxon>
        <taxon>Desulfobacterales</taxon>
        <taxon>Desulfococcaceae</taxon>
        <taxon>Desulfonema</taxon>
    </lineage>
</organism>